<feature type="transmembrane region" description="Helical" evidence="1">
    <location>
        <begin position="47"/>
        <end position="68"/>
    </location>
</feature>
<reference evidence="3" key="1">
    <citation type="submission" date="2016-11" db="EMBL/GenBank/DDBJ databases">
        <authorList>
            <person name="Varghese N."/>
            <person name="Submissions S."/>
        </authorList>
    </citation>
    <scope>NUCLEOTIDE SEQUENCE [LARGE SCALE GENOMIC DNA]</scope>
    <source>
        <strain evidence="3">DSM 24724</strain>
    </source>
</reference>
<proteinExistence type="predicted"/>
<gene>
    <name evidence="2" type="ORF">SAMN05444484_11810</name>
</gene>
<dbReference type="EMBL" id="FRBT01000018">
    <property type="protein sequence ID" value="SHM97774.1"/>
    <property type="molecule type" value="Genomic_DNA"/>
</dbReference>
<name>A0A1M7N433_9FLAO</name>
<keyword evidence="1" id="KW-0812">Transmembrane</keyword>
<accession>A0A1M7N433</accession>
<dbReference type="STRING" id="946677.SAMN05444484_11810"/>
<evidence type="ECO:0000256" key="1">
    <source>
        <dbReference type="SAM" id="Phobius"/>
    </source>
</evidence>
<keyword evidence="1" id="KW-1133">Transmembrane helix</keyword>
<evidence type="ECO:0000313" key="2">
    <source>
        <dbReference type="EMBL" id="SHM97774.1"/>
    </source>
</evidence>
<evidence type="ECO:0000313" key="3">
    <source>
        <dbReference type="Proteomes" id="UP000184028"/>
    </source>
</evidence>
<dbReference type="Proteomes" id="UP000184028">
    <property type="component" value="Unassembled WGS sequence"/>
</dbReference>
<dbReference type="AlphaFoldDB" id="A0A1M7N433"/>
<feature type="transmembrane region" description="Helical" evidence="1">
    <location>
        <begin position="6"/>
        <end position="26"/>
    </location>
</feature>
<protein>
    <submittedName>
        <fullName evidence="2">Uncharacterized protein</fullName>
    </submittedName>
</protein>
<organism evidence="2 3">
    <name type="scientific">Flavobacterium chilense</name>
    <dbReference type="NCBI Taxonomy" id="946677"/>
    <lineage>
        <taxon>Bacteria</taxon>
        <taxon>Pseudomonadati</taxon>
        <taxon>Bacteroidota</taxon>
        <taxon>Flavobacteriia</taxon>
        <taxon>Flavobacteriales</taxon>
        <taxon>Flavobacteriaceae</taxon>
        <taxon>Flavobacterium</taxon>
    </lineage>
</organism>
<feature type="transmembrane region" description="Helical" evidence="1">
    <location>
        <begin position="88"/>
        <end position="109"/>
    </location>
</feature>
<keyword evidence="3" id="KW-1185">Reference proteome</keyword>
<sequence length="111" mass="13010">MKLDNIFFRVMTSLLMLVILSFFNKISKISVELIKTQLCINSTWQNNNLITLIIYLVIGTISLIIIITDNKYFEKNYNVTFLRKITASIFRLIGIVSIFFILFSIYFLVLK</sequence>
<keyword evidence="1" id="KW-0472">Membrane</keyword>